<dbReference type="AlphaFoldDB" id="A0A6A6EXS5"/>
<gene>
    <name evidence="1" type="ORF">K469DRAFT_14950</name>
</gene>
<name>A0A6A6EXS5_9PEZI</name>
<dbReference type="EMBL" id="ML994610">
    <property type="protein sequence ID" value="KAF2195578.1"/>
    <property type="molecule type" value="Genomic_DNA"/>
</dbReference>
<evidence type="ECO:0000313" key="1">
    <source>
        <dbReference type="EMBL" id="KAF2195578.1"/>
    </source>
</evidence>
<keyword evidence="2" id="KW-1185">Reference proteome</keyword>
<reference evidence="1" key="1">
    <citation type="journal article" date="2020" name="Stud. Mycol.">
        <title>101 Dothideomycetes genomes: a test case for predicting lifestyles and emergence of pathogens.</title>
        <authorList>
            <person name="Haridas S."/>
            <person name="Albert R."/>
            <person name="Binder M."/>
            <person name="Bloem J."/>
            <person name="Labutti K."/>
            <person name="Salamov A."/>
            <person name="Andreopoulos B."/>
            <person name="Baker S."/>
            <person name="Barry K."/>
            <person name="Bills G."/>
            <person name="Bluhm B."/>
            <person name="Cannon C."/>
            <person name="Castanera R."/>
            <person name="Culley D."/>
            <person name="Daum C."/>
            <person name="Ezra D."/>
            <person name="Gonzalez J."/>
            <person name="Henrissat B."/>
            <person name="Kuo A."/>
            <person name="Liang C."/>
            <person name="Lipzen A."/>
            <person name="Lutzoni F."/>
            <person name="Magnuson J."/>
            <person name="Mondo S."/>
            <person name="Nolan M."/>
            <person name="Ohm R."/>
            <person name="Pangilinan J."/>
            <person name="Park H.-J."/>
            <person name="Ramirez L."/>
            <person name="Alfaro M."/>
            <person name="Sun H."/>
            <person name="Tritt A."/>
            <person name="Yoshinaga Y."/>
            <person name="Zwiers L.-H."/>
            <person name="Turgeon B."/>
            <person name="Goodwin S."/>
            <person name="Spatafora J."/>
            <person name="Crous P."/>
            <person name="Grigoriev I."/>
        </authorList>
    </citation>
    <scope>NUCLEOTIDE SEQUENCE</scope>
    <source>
        <strain evidence="1">CBS 207.26</strain>
    </source>
</reference>
<organism evidence="1 2">
    <name type="scientific">Zopfia rhizophila CBS 207.26</name>
    <dbReference type="NCBI Taxonomy" id="1314779"/>
    <lineage>
        <taxon>Eukaryota</taxon>
        <taxon>Fungi</taxon>
        <taxon>Dikarya</taxon>
        <taxon>Ascomycota</taxon>
        <taxon>Pezizomycotina</taxon>
        <taxon>Dothideomycetes</taxon>
        <taxon>Dothideomycetes incertae sedis</taxon>
        <taxon>Zopfiaceae</taxon>
        <taxon>Zopfia</taxon>
    </lineage>
</organism>
<dbReference type="Proteomes" id="UP000800200">
    <property type="component" value="Unassembled WGS sequence"/>
</dbReference>
<accession>A0A6A6EXS5</accession>
<evidence type="ECO:0000313" key="2">
    <source>
        <dbReference type="Proteomes" id="UP000800200"/>
    </source>
</evidence>
<proteinExistence type="predicted"/>
<sequence>MRLMIFSSTCFVSLSMSIDLETIGIFQAPRLRNSSSVTMTSPRRMSLLSQVHSRLRPSSTGSSGFYPEFFERRFFERDGPSVAVNGEEDDSQKLVEFVQSKKYVINFSIE</sequence>
<protein>
    <submittedName>
        <fullName evidence="1">Uncharacterized protein</fullName>
    </submittedName>
</protein>